<dbReference type="SUPFAM" id="SSF56672">
    <property type="entry name" value="DNA/RNA polymerases"/>
    <property type="match status" value="1"/>
</dbReference>
<dbReference type="InterPro" id="IPR032567">
    <property type="entry name" value="RTL1-rel"/>
</dbReference>
<name>A0AAF0QJL8_SOLVR</name>
<dbReference type="PANTHER" id="PTHR15503:SF45">
    <property type="entry name" value="RNA-DIRECTED DNA POLYMERASE HOMOLOG"/>
    <property type="match status" value="1"/>
</dbReference>
<evidence type="ECO:0008006" key="3">
    <source>
        <dbReference type="Google" id="ProtNLM"/>
    </source>
</evidence>
<evidence type="ECO:0000313" key="2">
    <source>
        <dbReference type="Proteomes" id="UP001234989"/>
    </source>
</evidence>
<dbReference type="Proteomes" id="UP001234989">
    <property type="component" value="Chromosome 4"/>
</dbReference>
<proteinExistence type="predicted"/>
<reference evidence="1" key="1">
    <citation type="submission" date="2023-08" db="EMBL/GenBank/DDBJ databases">
        <title>A de novo genome assembly of Solanum verrucosum Schlechtendal, a Mexican diploid species geographically isolated from the other diploid A-genome species in potato relatives.</title>
        <authorList>
            <person name="Hosaka K."/>
        </authorList>
    </citation>
    <scope>NUCLEOTIDE SEQUENCE</scope>
    <source>
        <tissue evidence="1">Young leaves</tissue>
    </source>
</reference>
<keyword evidence="2" id="KW-1185">Reference proteome</keyword>
<sequence length="128" mass="14702">MLNCNTKSVTLEIPGREKLEWEWVYKPKPAKIISSVRARKLVGEVFPTYLPGMPPDRDIDFCIDFEPSTHPISIHLYRMAPADLRELKAQIQELLDKGFIRPSASPWGAPVLFVKKNDGSMRMSIDYR</sequence>
<organism evidence="1 2">
    <name type="scientific">Solanum verrucosum</name>
    <dbReference type="NCBI Taxonomy" id="315347"/>
    <lineage>
        <taxon>Eukaryota</taxon>
        <taxon>Viridiplantae</taxon>
        <taxon>Streptophyta</taxon>
        <taxon>Embryophyta</taxon>
        <taxon>Tracheophyta</taxon>
        <taxon>Spermatophyta</taxon>
        <taxon>Magnoliopsida</taxon>
        <taxon>eudicotyledons</taxon>
        <taxon>Gunneridae</taxon>
        <taxon>Pentapetalae</taxon>
        <taxon>asterids</taxon>
        <taxon>lamiids</taxon>
        <taxon>Solanales</taxon>
        <taxon>Solanaceae</taxon>
        <taxon>Solanoideae</taxon>
        <taxon>Solaneae</taxon>
        <taxon>Solanum</taxon>
    </lineage>
</organism>
<accession>A0AAF0QJL8</accession>
<gene>
    <name evidence="1" type="ORF">MTR67_017357</name>
</gene>
<evidence type="ECO:0000313" key="1">
    <source>
        <dbReference type="EMBL" id="WMV23972.1"/>
    </source>
</evidence>
<dbReference type="InterPro" id="IPR043502">
    <property type="entry name" value="DNA/RNA_pol_sf"/>
</dbReference>
<dbReference type="AlphaFoldDB" id="A0AAF0QJL8"/>
<protein>
    <recommendedName>
        <fullName evidence="3">Reverse transcriptase domain-containing protein</fullName>
    </recommendedName>
</protein>
<dbReference type="Gene3D" id="3.10.10.10">
    <property type="entry name" value="HIV Type 1 Reverse Transcriptase, subunit A, domain 1"/>
    <property type="match status" value="1"/>
</dbReference>
<dbReference type="EMBL" id="CP133615">
    <property type="protein sequence ID" value="WMV23972.1"/>
    <property type="molecule type" value="Genomic_DNA"/>
</dbReference>
<dbReference type="PANTHER" id="PTHR15503">
    <property type="entry name" value="LDOC1 RELATED"/>
    <property type="match status" value="1"/>
</dbReference>